<dbReference type="PANTHER" id="PTHR13798">
    <property type="entry name" value="RNA BINDING MOTIF RBM PROTEIN -RELATED"/>
    <property type="match status" value="1"/>
</dbReference>
<evidence type="ECO:0000313" key="7">
    <source>
        <dbReference type="EMBL" id="KAK7106992.1"/>
    </source>
</evidence>
<evidence type="ECO:0000313" key="8">
    <source>
        <dbReference type="Proteomes" id="UP001374579"/>
    </source>
</evidence>
<feature type="compositionally biased region" description="Low complexity" evidence="5">
    <location>
        <begin position="103"/>
        <end position="112"/>
    </location>
</feature>
<dbReference type="EMBL" id="JBAMIC010000004">
    <property type="protein sequence ID" value="KAK7106992.1"/>
    <property type="molecule type" value="Genomic_DNA"/>
</dbReference>
<dbReference type="InterPro" id="IPR052285">
    <property type="entry name" value="NEXT_complex_subunit"/>
</dbReference>
<dbReference type="Gene3D" id="3.30.70.330">
    <property type="match status" value="1"/>
</dbReference>
<gene>
    <name evidence="7" type="ORF">V1264_014987</name>
</gene>
<feature type="compositionally biased region" description="Gly residues" evidence="5">
    <location>
        <begin position="157"/>
        <end position="166"/>
    </location>
</feature>
<dbReference type="GO" id="GO:0005654">
    <property type="term" value="C:nucleoplasm"/>
    <property type="evidence" value="ECO:0007669"/>
    <property type="project" value="UniProtKB-SubCell"/>
</dbReference>
<comment type="caution">
    <text evidence="7">The sequence shown here is derived from an EMBL/GenBank/DDBJ whole genome shotgun (WGS) entry which is preliminary data.</text>
</comment>
<dbReference type="PANTHER" id="PTHR13798:SF11">
    <property type="entry name" value="RNA-BINDING PROTEIN 7-RELATED"/>
    <property type="match status" value="1"/>
</dbReference>
<dbReference type="SMART" id="SM00360">
    <property type="entry name" value="RRM"/>
    <property type="match status" value="1"/>
</dbReference>
<keyword evidence="3" id="KW-0539">Nucleus</keyword>
<dbReference type="InterPro" id="IPR012677">
    <property type="entry name" value="Nucleotide-bd_a/b_plait_sf"/>
</dbReference>
<reference evidence="7 8" key="1">
    <citation type="submission" date="2024-02" db="EMBL/GenBank/DDBJ databases">
        <title>Chromosome-scale genome assembly of the rough periwinkle Littorina saxatilis.</title>
        <authorList>
            <person name="De Jode A."/>
            <person name="Faria R."/>
            <person name="Formenti G."/>
            <person name="Sims Y."/>
            <person name="Smith T.P."/>
            <person name="Tracey A."/>
            <person name="Wood J.M.D."/>
            <person name="Zagrodzka Z.B."/>
            <person name="Johannesson K."/>
            <person name="Butlin R.K."/>
            <person name="Leder E.H."/>
        </authorList>
    </citation>
    <scope>NUCLEOTIDE SEQUENCE [LARGE SCALE GENOMIC DNA]</scope>
    <source>
        <strain evidence="7">Snail1</strain>
        <tissue evidence="7">Muscle</tissue>
    </source>
</reference>
<dbReference type="Pfam" id="PF00076">
    <property type="entry name" value="RRM_1"/>
    <property type="match status" value="1"/>
</dbReference>
<evidence type="ECO:0000259" key="6">
    <source>
        <dbReference type="PROSITE" id="PS50102"/>
    </source>
</evidence>
<organism evidence="7 8">
    <name type="scientific">Littorina saxatilis</name>
    <dbReference type="NCBI Taxonomy" id="31220"/>
    <lineage>
        <taxon>Eukaryota</taxon>
        <taxon>Metazoa</taxon>
        <taxon>Spiralia</taxon>
        <taxon>Lophotrochozoa</taxon>
        <taxon>Mollusca</taxon>
        <taxon>Gastropoda</taxon>
        <taxon>Caenogastropoda</taxon>
        <taxon>Littorinimorpha</taxon>
        <taxon>Littorinoidea</taxon>
        <taxon>Littorinidae</taxon>
        <taxon>Littorina</taxon>
    </lineage>
</organism>
<dbReference type="GO" id="GO:0003727">
    <property type="term" value="F:single-stranded RNA binding"/>
    <property type="evidence" value="ECO:0007669"/>
    <property type="project" value="TreeGrafter"/>
</dbReference>
<evidence type="ECO:0000256" key="1">
    <source>
        <dbReference type="ARBA" id="ARBA00004642"/>
    </source>
</evidence>
<dbReference type="InterPro" id="IPR000504">
    <property type="entry name" value="RRM_dom"/>
</dbReference>
<feature type="compositionally biased region" description="Polar residues" evidence="5">
    <location>
        <begin position="177"/>
        <end position="194"/>
    </location>
</feature>
<protein>
    <recommendedName>
        <fullName evidence="6">RRM domain-containing protein</fullName>
    </recommendedName>
</protein>
<evidence type="ECO:0000256" key="2">
    <source>
        <dbReference type="ARBA" id="ARBA00022884"/>
    </source>
</evidence>
<name>A0AAN9BK73_9CAEN</name>
<dbReference type="InterPro" id="IPR035979">
    <property type="entry name" value="RBD_domain_sf"/>
</dbReference>
<feature type="compositionally biased region" description="Polar residues" evidence="5">
    <location>
        <begin position="81"/>
        <end position="91"/>
    </location>
</feature>
<evidence type="ECO:0000256" key="4">
    <source>
        <dbReference type="PROSITE-ProRule" id="PRU00176"/>
    </source>
</evidence>
<feature type="domain" description="RRM" evidence="6">
    <location>
        <begin position="5"/>
        <end position="82"/>
    </location>
</feature>
<accession>A0AAN9BK73</accession>
<dbReference type="GO" id="GO:0000381">
    <property type="term" value="P:regulation of alternative mRNA splicing, via spliceosome"/>
    <property type="evidence" value="ECO:0007669"/>
    <property type="project" value="TreeGrafter"/>
</dbReference>
<keyword evidence="2 4" id="KW-0694">RNA-binding</keyword>
<feature type="region of interest" description="Disordered" evidence="5">
    <location>
        <begin position="79"/>
        <end position="222"/>
    </location>
</feature>
<dbReference type="Proteomes" id="UP001374579">
    <property type="component" value="Unassembled WGS sequence"/>
</dbReference>
<evidence type="ECO:0000256" key="3">
    <source>
        <dbReference type="ARBA" id="ARBA00023242"/>
    </source>
</evidence>
<dbReference type="PROSITE" id="PS50102">
    <property type="entry name" value="RRM"/>
    <property type="match status" value="1"/>
</dbReference>
<proteinExistence type="predicted"/>
<dbReference type="SUPFAM" id="SSF54928">
    <property type="entry name" value="RNA-binding domain, RBD"/>
    <property type="match status" value="1"/>
</dbReference>
<keyword evidence="8" id="KW-1185">Reference proteome</keyword>
<dbReference type="AlphaFoldDB" id="A0AAN9BK73"/>
<comment type="subcellular location">
    <subcellularLocation>
        <location evidence="1">Nucleus</location>
        <location evidence="1">Nucleoplasm</location>
    </subcellularLocation>
</comment>
<feature type="compositionally biased region" description="Basic and acidic residues" evidence="5">
    <location>
        <begin position="113"/>
        <end position="128"/>
    </location>
</feature>
<feature type="compositionally biased region" description="Low complexity" evidence="5">
    <location>
        <begin position="206"/>
        <end position="222"/>
    </location>
</feature>
<evidence type="ECO:0000256" key="5">
    <source>
        <dbReference type="SAM" id="MobiDB-lite"/>
    </source>
</evidence>
<sequence>MGDDSTLWVGGLADQVSEDHLFELFLQAGPLEKVFRPKEKDGTPKKFAFVEFRHAESVPYAIQVMDGIKLFNNHLRLKGRTGSQHDNSHAGSPSAHAYSQHADSPSRSSRGGSDYHRSRSFHTMDDRKKGHHSASGLIPYPGHGHQRGVNRSSSGGTESGGSGGRPFNGPAAEPLSQPFSNSAGFAPSNMQPQSFEDRRNRVLQKQSMSSSFQAQQQQQQMAQNQYGGYNYNYAQSFQQQWYPNQNW</sequence>